<dbReference type="SMART" id="SM00874">
    <property type="entry name" value="B5"/>
    <property type="match status" value="1"/>
</dbReference>
<protein>
    <recommendedName>
        <fullName evidence="15">Phenylalanine--tRNA ligase beta subunit</fullName>
        <ecNumber evidence="15">6.1.1.20</ecNumber>
    </recommendedName>
    <alternativeName>
        <fullName evidence="15">Phenylalanyl-tRNA synthetase beta subunit</fullName>
        <shortName evidence="15">PheRS</shortName>
    </alternativeName>
</protein>
<dbReference type="FunFam" id="3.50.40.10:FF:000001">
    <property type="entry name" value="Phenylalanine--tRNA ligase beta subunit"/>
    <property type="match status" value="1"/>
</dbReference>
<name>A0A0X8XB55_HALHR</name>
<dbReference type="FunFam" id="3.30.56.10:FF:000002">
    <property type="entry name" value="Phenylalanine--tRNA ligase beta subunit"/>
    <property type="match status" value="1"/>
</dbReference>
<dbReference type="GO" id="GO:0000287">
    <property type="term" value="F:magnesium ion binding"/>
    <property type="evidence" value="ECO:0007669"/>
    <property type="project" value="UniProtKB-UniRule"/>
</dbReference>
<evidence type="ECO:0000259" key="18">
    <source>
        <dbReference type="PROSITE" id="PS51447"/>
    </source>
</evidence>
<comment type="similarity">
    <text evidence="2 15">Belongs to the phenylalanyl-tRNA synthetase beta subunit family. Type 1 subfamily.</text>
</comment>
<dbReference type="InterPro" id="IPR033714">
    <property type="entry name" value="tRNA_bind_bactPheRS"/>
</dbReference>
<evidence type="ECO:0000256" key="5">
    <source>
        <dbReference type="ARBA" id="ARBA00022555"/>
    </source>
</evidence>
<dbReference type="EMBL" id="AP017372">
    <property type="protein sequence ID" value="BAU58791.1"/>
    <property type="molecule type" value="Genomic_DNA"/>
</dbReference>
<dbReference type="InterPro" id="IPR041616">
    <property type="entry name" value="PheRS_beta_core"/>
</dbReference>
<feature type="binding site" evidence="15">
    <location>
        <position position="462"/>
    </location>
    <ligand>
        <name>Mg(2+)</name>
        <dbReference type="ChEBI" id="CHEBI:18420"/>
        <note>shared with alpha subunit</note>
    </ligand>
</feature>
<comment type="cofactor">
    <cofactor evidence="15">
        <name>Mg(2+)</name>
        <dbReference type="ChEBI" id="CHEBI:18420"/>
    </cofactor>
    <text evidence="15">Binds 2 magnesium ions per tetramer.</text>
</comment>
<dbReference type="NCBIfam" id="TIGR00472">
    <property type="entry name" value="pheT_bact"/>
    <property type="match status" value="1"/>
</dbReference>
<dbReference type="CDD" id="cd00769">
    <property type="entry name" value="PheRS_beta_core"/>
    <property type="match status" value="1"/>
</dbReference>
<evidence type="ECO:0000256" key="7">
    <source>
        <dbReference type="ARBA" id="ARBA00022723"/>
    </source>
</evidence>
<keyword evidence="12 15" id="KW-0648">Protein biosynthesis</keyword>
<dbReference type="Pfam" id="PF17759">
    <property type="entry name" value="tRNA_synthFbeta"/>
    <property type="match status" value="1"/>
</dbReference>
<dbReference type="SUPFAM" id="SSF55681">
    <property type="entry name" value="Class II aaRS and biotin synthetases"/>
    <property type="match status" value="1"/>
</dbReference>
<evidence type="ECO:0000256" key="2">
    <source>
        <dbReference type="ARBA" id="ARBA00008653"/>
    </source>
</evidence>
<dbReference type="HAMAP" id="MF_00283">
    <property type="entry name" value="Phe_tRNA_synth_beta1"/>
    <property type="match status" value="1"/>
</dbReference>
<dbReference type="SUPFAM" id="SSF54991">
    <property type="entry name" value="Anticodon-binding domain of PheRS"/>
    <property type="match status" value="1"/>
</dbReference>
<dbReference type="GO" id="GO:0006432">
    <property type="term" value="P:phenylalanyl-tRNA aminoacylation"/>
    <property type="evidence" value="ECO:0007669"/>
    <property type="project" value="UniProtKB-UniRule"/>
</dbReference>
<dbReference type="InterPro" id="IPR020825">
    <property type="entry name" value="Phe-tRNA_synthase-like_B3/B4"/>
</dbReference>
<dbReference type="InterPro" id="IPR002547">
    <property type="entry name" value="tRNA-bd_dom"/>
</dbReference>
<evidence type="ECO:0000256" key="4">
    <source>
        <dbReference type="ARBA" id="ARBA00022490"/>
    </source>
</evidence>
<evidence type="ECO:0000256" key="8">
    <source>
        <dbReference type="ARBA" id="ARBA00022741"/>
    </source>
</evidence>
<dbReference type="Gene3D" id="3.30.930.10">
    <property type="entry name" value="Bira Bifunctional Protein, Domain 2"/>
    <property type="match status" value="1"/>
</dbReference>
<keyword evidence="6 15" id="KW-0436">Ligase</keyword>
<dbReference type="InterPro" id="IPR005147">
    <property type="entry name" value="tRNA_synthase_B5-dom"/>
</dbReference>
<evidence type="ECO:0000256" key="13">
    <source>
        <dbReference type="ARBA" id="ARBA00023146"/>
    </source>
</evidence>
<dbReference type="RefSeq" id="WP_096410088.1">
    <property type="nucleotide sequence ID" value="NZ_AP017372.2"/>
</dbReference>
<dbReference type="FunFam" id="2.40.50.140:FF:000045">
    <property type="entry name" value="Phenylalanine--tRNA ligase beta subunit"/>
    <property type="match status" value="1"/>
</dbReference>
<keyword evidence="4 15" id="KW-0963">Cytoplasm</keyword>
<dbReference type="KEGG" id="hhk:HH1059_20820"/>
<evidence type="ECO:0000256" key="11">
    <source>
        <dbReference type="ARBA" id="ARBA00022884"/>
    </source>
</evidence>
<evidence type="ECO:0000313" key="20">
    <source>
        <dbReference type="EMBL" id="BAU58791.1"/>
    </source>
</evidence>
<dbReference type="FunFam" id="3.30.70.380:FF:000001">
    <property type="entry name" value="Phenylalanine--tRNA ligase beta subunit"/>
    <property type="match status" value="1"/>
</dbReference>
<dbReference type="InterPro" id="IPR009061">
    <property type="entry name" value="DNA-bd_dom_put_sf"/>
</dbReference>
<dbReference type="CDD" id="cd02796">
    <property type="entry name" value="tRNA_bind_bactPheRS"/>
    <property type="match status" value="1"/>
</dbReference>
<dbReference type="SMART" id="SM00873">
    <property type="entry name" value="B3_4"/>
    <property type="match status" value="1"/>
</dbReference>
<keyword evidence="21" id="KW-1185">Reference proteome</keyword>
<dbReference type="InterPro" id="IPR005121">
    <property type="entry name" value="Fdx_antiC-bd"/>
</dbReference>
<dbReference type="PROSITE" id="PS51483">
    <property type="entry name" value="B5"/>
    <property type="match status" value="1"/>
</dbReference>
<dbReference type="Pfam" id="PF03147">
    <property type="entry name" value="FDX-ACB"/>
    <property type="match status" value="1"/>
</dbReference>
<feature type="binding site" evidence="15">
    <location>
        <position position="456"/>
    </location>
    <ligand>
        <name>Mg(2+)</name>
        <dbReference type="ChEBI" id="CHEBI:18420"/>
        <note>shared with alpha subunit</note>
    </ligand>
</feature>
<dbReference type="PROSITE" id="PS50886">
    <property type="entry name" value="TRBD"/>
    <property type="match status" value="1"/>
</dbReference>
<dbReference type="PANTHER" id="PTHR10947">
    <property type="entry name" value="PHENYLALANYL-TRNA SYNTHETASE BETA CHAIN AND LEUCINE-RICH REPEAT-CONTAINING PROTEIN 47"/>
    <property type="match status" value="1"/>
</dbReference>
<dbReference type="Gene3D" id="2.40.50.140">
    <property type="entry name" value="Nucleic acid-binding proteins"/>
    <property type="match status" value="1"/>
</dbReference>
<keyword evidence="5 16" id="KW-0820">tRNA-binding</keyword>
<dbReference type="InterPro" id="IPR005146">
    <property type="entry name" value="B3/B4_tRNA-bd"/>
</dbReference>
<accession>A0A0X8XB55</accession>
<feature type="domain" description="TRNA-binding" evidence="17">
    <location>
        <begin position="39"/>
        <end position="149"/>
    </location>
</feature>
<keyword evidence="8 15" id="KW-0547">Nucleotide-binding</keyword>
<evidence type="ECO:0000256" key="15">
    <source>
        <dbReference type="HAMAP-Rule" id="MF_00283"/>
    </source>
</evidence>
<comment type="subcellular location">
    <subcellularLocation>
        <location evidence="1 15">Cytoplasm</location>
    </subcellularLocation>
</comment>
<dbReference type="InterPro" id="IPR004532">
    <property type="entry name" value="Phe-tRNA-ligase_IIc_bsu_bact"/>
</dbReference>
<dbReference type="SUPFAM" id="SSF46955">
    <property type="entry name" value="Putative DNA-binding domain"/>
    <property type="match status" value="1"/>
</dbReference>
<organism evidence="20 21">
    <name type="scientific">Halorhodospira halochloris</name>
    <name type="common">Ectothiorhodospira halochloris</name>
    <dbReference type="NCBI Taxonomy" id="1052"/>
    <lineage>
        <taxon>Bacteria</taxon>
        <taxon>Pseudomonadati</taxon>
        <taxon>Pseudomonadota</taxon>
        <taxon>Gammaproteobacteria</taxon>
        <taxon>Chromatiales</taxon>
        <taxon>Ectothiorhodospiraceae</taxon>
        <taxon>Halorhodospira</taxon>
    </lineage>
</organism>
<dbReference type="SUPFAM" id="SSF50249">
    <property type="entry name" value="Nucleic acid-binding proteins"/>
    <property type="match status" value="1"/>
</dbReference>
<evidence type="ECO:0000313" key="21">
    <source>
        <dbReference type="Proteomes" id="UP000218890"/>
    </source>
</evidence>
<evidence type="ECO:0000256" key="9">
    <source>
        <dbReference type="ARBA" id="ARBA00022840"/>
    </source>
</evidence>
<dbReference type="GO" id="GO:0009328">
    <property type="term" value="C:phenylalanine-tRNA ligase complex"/>
    <property type="evidence" value="ECO:0007669"/>
    <property type="project" value="TreeGrafter"/>
</dbReference>
<dbReference type="Pfam" id="PF03483">
    <property type="entry name" value="B3_4"/>
    <property type="match status" value="1"/>
</dbReference>
<dbReference type="AlphaFoldDB" id="A0A0X8XB55"/>
<evidence type="ECO:0000256" key="10">
    <source>
        <dbReference type="ARBA" id="ARBA00022842"/>
    </source>
</evidence>
<evidence type="ECO:0000256" key="3">
    <source>
        <dbReference type="ARBA" id="ARBA00011209"/>
    </source>
</evidence>
<proteinExistence type="inferred from homology"/>
<dbReference type="SMART" id="SM00896">
    <property type="entry name" value="FDX-ACB"/>
    <property type="match status" value="1"/>
</dbReference>
<dbReference type="SUPFAM" id="SSF56037">
    <property type="entry name" value="PheT/TilS domain"/>
    <property type="match status" value="1"/>
</dbReference>
<dbReference type="EC" id="6.1.1.20" evidence="15"/>
<keyword evidence="9 15" id="KW-0067">ATP-binding</keyword>
<feature type="domain" description="B5" evidence="19">
    <location>
        <begin position="403"/>
        <end position="478"/>
    </location>
</feature>
<dbReference type="PANTHER" id="PTHR10947:SF0">
    <property type="entry name" value="PHENYLALANINE--TRNA LIGASE BETA SUBUNIT"/>
    <property type="match status" value="1"/>
</dbReference>
<dbReference type="InterPro" id="IPR045060">
    <property type="entry name" value="Phe-tRNA-ligase_IIc_bsu"/>
</dbReference>
<evidence type="ECO:0000256" key="12">
    <source>
        <dbReference type="ARBA" id="ARBA00022917"/>
    </source>
</evidence>
<gene>
    <name evidence="15 20" type="primary">pheT</name>
    <name evidence="20" type="ORF">HH1059_20820</name>
</gene>
<feature type="binding site" evidence="15">
    <location>
        <position position="466"/>
    </location>
    <ligand>
        <name>Mg(2+)</name>
        <dbReference type="ChEBI" id="CHEBI:18420"/>
        <note>shared with alpha subunit</note>
    </ligand>
</feature>
<dbReference type="GO" id="GO:0000049">
    <property type="term" value="F:tRNA binding"/>
    <property type="evidence" value="ECO:0007669"/>
    <property type="project" value="UniProtKB-UniRule"/>
</dbReference>
<dbReference type="InterPro" id="IPR036690">
    <property type="entry name" value="Fdx_antiC-bd_sf"/>
</dbReference>
<dbReference type="InterPro" id="IPR045864">
    <property type="entry name" value="aa-tRNA-synth_II/BPL/LPL"/>
</dbReference>
<evidence type="ECO:0000256" key="16">
    <source>
        <dbReference type="PROSITE-ProRule" id="PRU00209"/>
    </source>
</evidence>
<feature type="domain" description="FDX-ACB" evidence="18">
    <location>
        <begin position="700"/>
        <end position="793"/>
    </location>
</feature>
<dbReference type="NCBIfam" id="NF045760">
    <property type="entry name" value="YtpR"/>
    <property type="match status" value="1"/>
</dbReference>
<evidence type="ECO:0000256" key="1">
    <source>
        <dbReference type="ARBA" id="ARBA00004496"/>
    </source>
</evidence>
<evidence type="ECO:0000256" key="14">
    <source>
        <dbReference type="ARBA" id="ARBA00049255"/>
    </source>
</evidence>
<keyword evidence="13 15" id="KW-0030">Aminoacyl-tRNA synthetase</keyword>
<reference evidence="20" key="1">
    <citation type="submission" date="2016-02" db="EMBL/GenBank/DDBJ databases">
        <title>Halorhodospira halochloris DSM-1059 complete genome, version 2.</title>
        <authorList>
            <person name="Tsukatani Y."/>
        </authorList>
    </citation>
    <scope>NUCLEOTIDE SEQUENCE</scope>
    <source>
        <strain evidence="20">DSM 1059</strain>
    </source>
</reference>
<dbReference type="Gene3D" id="3.30.56.10">
    <property type="match status" value="2"/>
</dbReference>
<feature type="binding site" evidence="15">
    <location>
        <position position="465"/>
    </location>
    <ligand>
        <name>Mg(2+)</name>
        <dbReference type="ChEBI" id="CHEBI:18420"/>
        <note>shared with alpha subunit</note>
    </ligand>
</feature>
<sequence length="795" mass="86881">MRVSEQWLRELVNPPLSSQQLAQALTMAGLEVDSVEPAAPQFQGIVIGEITSCAAHPDADNLQVCRVRIDQNAEQFEVVCAAPNARPGIRVPFAPVGAQLPDGREVEAAEVRGKKSSGMLCSAAELGLSDDHSGLLEITPDLPLGADLRVALDLDDTIFDIDLTPNRADCLGMTGVAREVSAITKTPFRGLQTINIGADRKDSVAVELASPADCSRYCGRVIRGINPQAPTPTWLRERLRRAGIRSVSAVVDITNYVMLELGQPMHAFDLNKLQPPIVVRRAQPNEKLELLGGEQNVELDEDVLVITDQSGPIAFAGVMGGAATAVNDQTQDIFLEAAFFNPATIAGRARRYGLHTDSSHRFERGVDFAAAAKASERATSLVCEICGGSPGPLDDTFDPSALPRRSPIKLRRQRLESLLGWSLDDPTVTSMLESLGTDPQQLDDGWRVQPPSWRFDLEREVDLIEEVARLYGYNSIPERPLQAPLHVASAPEQEIGPEQLKQTLVERGYYEAITYSFVDPALQQQIDPDSQALPLANPLSAELAVMRTTLWPGLLKAAQHNQHRQHERVRLFELGGVFYGDLDNLAQTSRLAGVCCGPLLKEQWDGSRRAADFFDVKADLEALLVRTGNMDEFTFVADTNPALHPGQSARIDMRGQPVGWIGTLHPAHATTLELSANTVLFEIDYSALAAARLPEFQAISRYPAVRRDIAVVVDNEISTDDLLRAARAQAGDLLVDLVLFDIYRGKGIPEGSKSVAMGLILQDYCRTLTEEDVERTTQAVLKHLQDEYQASLRGG</sequence>
<dbReference type="GO" id="GO:0005524">
    <property type="term" value="F:ATP binding"/>
    <property type="evidence" value="ECO:0007669"/>
    <property type="project" value="UniProtKB-UniRule"/>
</dbReference>
<dbReference type="Gene3D" id="3.50.40.10">
    <property type="entry name" value="Phenylalanyl-trna Synthetase, Chain B, domain 3"/>
    <property type="match status" value="1"/>
</dbReference>
<dbReference type="GO" id="GO:0004826">
    <property type="term" value="F:phenylalanine-tRNA ligase activity"/>
    <property type="evidence" value="ECO:0007669"/>
    <property type="project" value="UniProtKB-UniRule"/>
</dbReference>
<dbReference type="Pfam" id="PF03484">
    <property type="entry name" value="B5"/>
    <property type="match status" value="1"/>
</dbReference>
<comment type="subunit">
    <text evidence="3 15">Tetramer of two alpha and two beta subunits.</text>
</comment>
<dbReference type="OrthoDB" id="9805455at2"/>
<dbReference type="FunFam" id="3.30.930.10:FF:000022">
    <property type="entry name" value="Phenylalanine--tRNA ligase beta subunit"/>
    <property type="match status" value="1"/>
</dbReference>
<dbReference type="Proteomes" id="UP000218890">
    <property type="component" value="Chromosome"/>
</dbReference>
<keyword evidence="7 15" id="KW-0479">Metal-binding</keyword>
<dbReference type="Gene3D" id="3.30.70.380">
    <property type="entry name" value="Ferrodoxin-fold anticodon-binding domain"/>
    <property type="match status" value="1"/>
</dbReference>
<dbReference type="Pfam" id="PF01588">
    <property type="entry name" value="tRNA_bind"/>
    <property type="match status" value="1"/>
</dbReference>
<keyword evidence="11 16" id="KW-0694">RNA-binding</keyword>
<dbReference type="InterPro" id="IPR012340">
    <property type="entry name" value="NA-bd_OB-fold"/>
</dbReference>
<evidence type="ECO:0000256" key="6">
    <source>
        <dbReference type="ARBA" id="ARBA00022598"/>
    </source>
</evidence>
<evidence type="ECO:0000259" key="17">
    <source>
        <dbReference type="PROSITE" id="PS50886"/>
    </source>
</evidence>
<keyword evidence="10 15" id="KW-0460">Magnesium</keyword>
<evidence type="ECO:0000259" key="19">
    <source>
        <dbReference type="PROSITE" id="PS51483"/>
    </source>
</evidence>
<comment type="catalytic activity">
    <reaction evidence="14 15">
        <text>tRNA(Phe) + L-phenylalanine + ATP = L-phenylalanyl-tRNA(Phe) + AMP + diphosphate + H(+)</text>
        <dbReference type="Rhea" id="RHEA:19413"/>
        <dbReference type="Rhea" id="RHEA-COMP:9668"/>
        <dbReference type="Rhea" id="RHEA-COMP:9699"/>
        <dbReference type="ChEBI" id="CHEBI:15378"/>
        <dbReference type="ChEBI" id="CHEBI:30616"/>
        <dbReference type="ChEBI" id="CHEBI:33019"/>
        <dbReference type="ChEBI" id="CHEBI:58095"/>
        <dbReference type="ChEBI" id="CHEBI:78442"/>
        <dbReference type="ChEBI" id="CHEBI:78531"/>
        <dbReference type="ChEBI" id="CHEBI:456215"/>
        <dbReference type="EC" id="6.1.1.20"/>
    </reaction>
</comment>
<dbReference type="PROSITE" id="PS51447">
    <property type="entry name" value="FDX_ACB"/>
    <property type="match status" value="1"/>
</dbReference>